<protein>
    <submittedName>
        <fullName evidence="2">Uncharacterized protein</fullName>
    </submittedName>
</protein>
<name>A0ABM7F0B9_9ACTN</name>
<sequence>MTDCESTTLAVASAAHRRRRPHGTAPRGKRSDTWLTYSAHRHHVHLSHAYTTLGETRRAHESQQRALELSAPTSTMFRTARTTKR</sequence>
<organism evidence="2 3">
    <name type="scientific">Streptomyces graminofaciens</name>
    <dbReference type="NCBI Taxonomy" id="68212"/>
    <lineage>
        <taxon>Bacteria</taxon>
        <taxon>Bacillati</taxon>
        <taxon>Actinomycetota</taxon>
        <taxon>Actinomycetes</taxon>
        <taxon>Kitasatosporales</taxon>
        <taxon>Streptomycetaceae</taxon>
        <taxon>Streptomyces</taxon>
    </lineage>
</organism>
<dbReference type="Proteomes" id="UP001321542">
    <property type="component" value="Chromosome"/>
</dbReference>
<dbReference type="EMBL" id="AP018448">
    <property type="protein sequence ID" value="BBC29125.1"/>
    <property type="molecule type" value="Genomic_DNA"/>
</dbReference>
<feature type="region of interest" description="Disordered" evidence="1">
    <location>
        <begin position="1"/>
        <end position="33"/>
    </location>
</feature>
<evidence type="ECO:0000256" key="1">
    <source>
        <dbReference type="SAM" id="MobiDB-lite"/>
    </source>
</evidence>
<reference evidence="2 3" key="1">
    <citation type="journal article" date="2010" name="ChemBioChem">
        <title>Cloning and characterization of the biosynthetic gene cluster of 16-membered macrolide antibiotic FD-891: involvement of a dual functional cytochrome P450 monooxygenase catalyzing epoxidation and hydroxylation.</title>
        <authorList>
            <person name="Kudo F."/>
            <person name="Motegi A."/>
            <person name="Mizoue K."/>
            <person name="Eguchi T."/>
        </authorList>
    </citation>
    <scope>NUCLEOTIDE SEQUENCE [LARGE SCALE GENOMIC DNA]</scope>
    <source>
        <strain evidence="2 3">A-8890</strain>
    </source>
</reference>
<evidence type="ECO:0000313" key="2">
    <source>
        <dbReference type="EMBL" id="BBC29125.1"/>
    </source>
</evidence>
<evidence type="ECO:0000313" key="3">
    <source>
        <dbReference type="Proteomes" id="UP001321542"/>
    </source>
</evidence>
<gene>
    <name evidence="2" type="ORF">SGFS_004160</name>
</gene>
<reference evidence="2 3" key="2">
    <citation type="journal article" date="2023" name="ChemBioChem">
        <title>Acyltransferase Domain Exchange between Two Independent Type I Polyketide Synthases in the Same Producer Strain of Macrolide Antibiotics.</title>
        <authorList>
            <person name="Kudo F."/>
            <person name="Kishikawa K."/>
            <person name="Tsuboi K."/>
            <person name="Kido T."/>
            <person name="Usui T."/>
            <person name="Hashimoto J."/>
            <person name="Shin-Ya K."/>
            <person name="Miyanaga A."/>
            <person name="Eguchi T."/>
        </authorList>
    </citation>
    <scope>NUCLEOTIDE SEQUENCE [LARGE SCALE GENOMIC DNA]</scope>
    <source>
        <strain evidence="2 3">A-8890</strain>
    </source>
</reference>
<proteinExistence type="predicted"/>
<accession>A0ABM7F0B9</accession>
<feature type="compositionally biased region" description="Polar residues" evidence="1">
    <location>
        <begin position="1"/>
        <end position="10"/>
    </location>
</feature>
<feature type="region of interest" description="Disordered" evidence="1">
    <location>
        <begin position="54"/>
        <end position="85"/>
    </location>
</feature>
<keyword evidence="3" id="KW-1185">Reference proteome</keyword>